<keyword evidence="2" id="KW-1185">Reference proteome</keyword>
<reference evidence="1 2" key="1">
    <citation type="submission" date="2023-09" db="EMBL/GenBank/DDBJ databases">
        <authorList>
            <person name="Rey-Velasco X."/>
        </authorList>
    </citation>
    <scope>NUCLEOTIDE SEQUENCE [LARGE SCALE GENOMIC DNA]</scope>
    <source>
        <strain evidence="1 2">F388</strain>
    </source>
</reference>
<name>A0ABU3AEQ7_9FLAO</name>
<dbReference type="EMBL" id="JAVRHR010000003">
    <property type="protein sequence ID" value="MDT0608012.1"/>
    <property type="molecule type" value="Genomic_DNA"/>
</dbReference>
<comment type="caution">
    <text evidence="1">The sequence shown here is derived from an EMBL/GenBank/DDBJ whole genome shotgun (WGS) entry which is preliminary data.</text>
</comment>
<evidence type="ECO:0000313" key="2">
    <source>
        <dbReference type="Proteomes" id="UP001255246"/>
    </source>
</evidence>
<proteinExistence type="predicted"/>
<dbReference type="Proteomes" id="UP001255246">
    <property type="component" value="Unassembled WGS sequence"/>
</dbReference>
<organism evidence="1 2">
    <name type="scientific">Croceitalea rosinachiae</name>
    <dbReference type="NCBI Taxonomy" id="3075596"/>
    <lineage>
        <taxon>Bacteria</taxon>
        <taxon>Pseudomonadati</taxon>
        <taxon>Bacteroidota</taxon>
        <taxon>Flavobacteriia</taxon>
        <taxon>Flavobacteriales</taxon>
        <taxon>Flavobacteriaceae</taxon>
        <taxon>Croceitalea</taxon>
    </lineage>
</organism>
<gene>
    <name evidence="1" type="ORF">RM706_13270</name>
</gene>
<protein>
    <submittedName>
        <fullName evidence="1">Uncharacterized protein</fullName>
    </submittedName>
</protein>
<accession>A0ABU3AEQ7</accession>
<sequence length="82" mass="9557">MNGIKQLLEDLEMMDSLLTFPIVIRNHRVLIKKDLRDSLLAIGIELEAQQYFEFDVFSELLAEKGISIDDLRTIRIIRKIVV</sequence>
<dbReference type="RefSeq" id="WP_311352342.1">
    <property type="nucleotide sequence ID" value="NZ_JAVRHR010000003.1"/>
</dbReference>
<evidence type="ECO:0000313" key="1">
    <source>
        <dbReference type="EMBL" id="MDT0608012.1"/>
    </source>
</evidence>